<comment type="caution">
    <text evidence="2">The sequence shown here is derived from an EMBL/GenBank/DDBJ whole genome shotgun (WGS) entry which is preliminary data.</text>
</comment>
<feature type="region of interest" description="Disordered" evidence="1">
    <location>
        <begin position="1"/>
        <end position="68"/>
    </location>
</feature>
<dbReference type="AlphaFoldDB" id="A0AAD7RIT7"/>
<evidence type="ECO:0000313" key="2">
    <source>
        <dbReference type="EMBL" id="KAJ8383556.1"/>
    </source>
</evidence>
<accession>A0AAD7RIT7</accession>
<feature type="compositionally biased region" description="Low complexity" evidence="1">
    <location>
        <begin position="49"/>
        <end position="59"/>
    </location>
</feature>
<organism evidence="2 3">
    <name type="scientific">Aldrovandia affinis</name>
    <dbReference type="NCBI Taxonomy" id="143900"/>
    <lineage>
        <taxon>Eukaryota</taxon>
        <taxon>Metazoa</taxon>
        <taxon>Chordata</taxon>
        <taxon>Craniata</taxon>
        <taxon>Vertebrata</taxon>
        <taxon>Euteleostomi</taxon>
        <taxon>Actinopterygii</taxon>
        <taxon>Neopterygii</taxon>
        <taxon>Teleostei</taxon>
        <taxon>Notacanthiformes</taxon>
        <taxon>Halosauridae</taxon>
        <taxon>Aldrovandia</taxon>
    </lineage>
</organism>
<dbReference type="EMBL" id="JAINUG010000290">
    <property type="protein sequence ID" value="KAJ8383556.1"/>
    <property type="molecule type" value="Genomic_DNA"/>
</dbReference>
<evidence type="ECO:0000313" key="3">
    <source>
        <dbReference type="Proteomes" id="UP001221898"/>
    </source>
</evidence>
<dbReference type="Proteomes" id="UP001221898">
    <property type="component" value="Unassembled WGS sequence"/>
</dbReference>
<name>A0AAD7RIT7_9TELE</name>
<sequence>MPAEPRRCIHPHAPPLSAESKGTRDRAERAGVQTDTGSASGPTRRRTRSQTARQRQPRQQELETGQAVLADLHFTPYLSTVQNPR</sequence>
<protein>
    <submittedName>
        <fullName evidence="2">Uncharacterized protein</fullName>
    </submittedName>
</protein>
<gene>
    <name evidence="2" type="ORF">AAFF_G00219360</name>
</gene>
<reference evidence="2" key="1">
    <citation type="journal article" date="2023" name="Science">
        <title>Genome structures resolve the early diversification of teleost fishes.</title>
        <authorList>
            <person name="Parey E."/>
            <person name="Louis A."/>
            <person name="Montfort J."/>
            <person name="Bouchez O."/>
            <person name="Roques C."/>
            <person name="Iampietro C."/>
            <person name="Lluch J."/>
            <person name="Castinel A."/>
            <person name="Donnadieu C."/>
            <person name="Desvignes T."/>
            <person name="Floi Bucao C."/>
            <person name="Jouanno E."/>
            <person name="Wen M."/>
            <person name="Mejri S."/>
            <person name="Dirks R."/>
            <person name="Jansen H."/>
            <person name="Henkel C."/>
            <person name="Chen W.J."/>
            <person name="Zahm M."/>
            <person name="Cabau C."/>
            <person name="Klopp C."/>
            <person name="Thompson A.W."/>
            <person name="Robinson-Rechavi M."/>
            <person name="Braasch I."/>
            <person name="Lecointre G."/>
            <person name="Bobe J."/>
            <person name="Postlethwait J.H."/>
            <person name="Berthelot C."/>
            <person name="Roest Crollius H."/>
            <person name="Guiguen Y."/>
        </authorList>
    </citation>
    <scope>NUCLEOTIDE SEQUENCE</scope>
    <source>
        <strain evidence="2">NC1722</strain>
    </source>
</reference>
<evidence type="ECO:0000256" key="1">
    <source>
        <dbReference type="SAM" id="MobiDB-lite"/>
    </source>
</evidence>
<keyword evidence="3" id="KW-1185">Reference proteome</keyword>
<proteinExistence type="predicted"/>